<organism evidence="1 2">
    <name type="scientific">Heterorhabditis bacteriophora</name>
    <name type="common">Entomopathogenic nematode worm</name>
    <dbReference type="NCBI Taxonomy" id="37862"/>
    <lineage>
        <taxon>Eukaryota</taxon>
        <taxon>Metazoa</taxon>
        <taxon>Ecdysozoa</taxon>
        <taxon>Nematoda</taxon>
        <taxon>Chromadorea</taxon>
        <taxon>Rhabditida</taxon>
        <taxon>Rhabditina</taxon>
        <taxon>Rhabditomorpha</taxon>
        <taxon>Strongyloidea</taxon>
        <taxon>Heterorhabditidae</taxon>
        <taxon>Heterorhabditis</taxon>
    </lineage>
</organism>
<sequence length="45" mass="5415">MRKDEIKTVHFQGSYTSPLKNRINLMTENRKKNKKQSVSFHLFCM</sequence>
<accession>A0A1I7W637</accession>
<dbReference type="WBParaSite" id="Hba_00075">
    <property type="protein sequence ID" value="Hba_00075"/>
    <property type="gene ID" value="Hba_00075"/>
</dbReference>
<reference evidence="2" key="1">
    <citation type="submission" date="2016-11" db="UniProtKB">
        <authorList>
            <consortium name="WormBaseParasite"/>
        </authorList>
    </citation>
    <scope>IDENTIFICATION</scope>
</reference>
<dbReference type="AlphaFoldDB" id="A0A1I7W637"/>
<evidence type="ECO:0000313" key="1">
    <source>
        <dbReference type="Proteomes" id="UP000095283"/>
    </source>
</evidence>
<keyword evidence="1" id="KW-1185">Reference proteome</keyword>
<dbReference type="Proteomes" id="UP000095283">
    <property type="component" value="Unplaced"/>
</dbReference>
<protein>
    <submittedName>
        <fullName evidence="2">Uncharacterized protein</fullName>
    </submittedName>
</protein>
<proteinExistence type="predicted"/>
<evidence type="ECO:0000313" key="2">
    <source>
        <dbReference type="WBParaSite" id="Hba_00075"/>
    </source>
</evidence>
<name>A0A1I7W637_HETBA</name>